<feature type="transmembrane region" description="Helical" evidence="1">
    <location>
        <begin position="6"/>
        <end position="31"/>
    </location>
</feature>
<reference evidence="2 3" key="1">
    <citation type="journal article" date="2019" name="Environ. Microbiol.">
        <title>An active ?-lactamase is a part of an orchestrated cell wall stress resistance network of Bacillus subtilis and related rhizosphere species.</title>
        <authorList>
            <person name="Bucher T."/>
            <person name="Keren-Paz A."/>
            <person name="Hausser J."/>
            <person name="Olender T."/>
            <person name="Cytryn E."/>
            <person name="Kolodkin-Gal I."/>
        </authorList>
    </citation>
    <scope>NUCLEOTIDE SEQUENCE [LARGE SCALE GENOMIC DNA]</scope>
    <source>
        <strain evidence="2 3">I32</strain>
    </source>
</reference>
<dbReference type="GO" id="GO:0016301">
    <property type="term" value="F:kinase activity"/>
    <property type="evidence" value="ECO:0007669"/>
    <property type="project" value="UniProtKB-KW"/>
</dbReference>
<name>A0A9X9AAH6_BACCE</name>
<organism evidence="2 3">
    <name type="scientific">Bacillus cereus</name>
    <dbReference type="NCBI Taxonomy" id="1396"/>
    <lineage>
        <taxon>Bacteria</taxon>
        <taxon>Bacillati</taxon>
        <taxon>Bacillota</taxon>
        <taxon>Bacilli</taxon>
        <taxon>Bacillales</taxon>
        <taxon>Bacillaceae</taxon>
        <taxon>Bacillus</taxon>
        <taxon>Bacillus cereus group</taxon>
    </lineage>
</organism>
<keyword evidence="1" id="KW-0472">Membrane</keyword>
<proteinExistence type="predicted"/>
<accession>A0A9X9AAH6</accession>
<evidence type="ECO:0000313" key="2">
    <source>
        <dbReference type="EMBL" id="TKJ04074.1"/>
    </source>
</evidence>
<feature type="non-terminal residue" evidence="2">
    <location>
        <position position="121"/>
    </location>
</feature>
<keyword evidence="1" id="KW-0812">Transmembrane</keyword>
<keyword evidence="2" id="KW-0418">Kinase</keyword>
<keyword evidence="2" id="KW-0808">Transferase</keyword>
<dbReference type="AlphaFoldDB" id="A0A9X9AAH6"/>
<dbReference type="Proteomes" id="UP000308444">
    <property type="component" value="Unassembled WGS sequence"/>
</dbReference>
<dbReference type="EMBL" id="SZOH01000733">
    <property type="protein sequence ID" value="TKJ04074.1"/>
    <property type="molecule type" value="Genomic_DNA"/>
</dbReference>
<protein>
    <submittedName>
        <fullName evidence="2">Sensor histidine kinase</fullName>
    </submittedName>
</protein>
<comment type="caution">
    <text evidence="2">The sequence shown here is derived from an EMBL/GenBank/DDBJ whole genome shotgun (WGS) entry which is preliminary data.</text>
</comment>
<keyword evidence="1" id="KW-1133">Transmembrane helix</keyword>
<evidence type="ECO:0000256" key="1">
    <source>
        <dbReference type="SAM" id="Phobius"/>
    </source>
</evidence>
<sequence length="121" mass="13923">MKSLYSRFVFMTVGIMLLSSIIGFLLTNVYYQVKLKPYNSEKILKYAEEVKSLYEKQSEENQEAYLQSIAKLGYEIYIVDDQKNGKRIGNAFRKTSISDATVHKVLQGETFNGVSTYPTRL</sequence>
<gene>
    <name evidence="2" type="ORF">FC695_12395</name>
</gene>
<evidence type="ECO:0000313" key="3">
    <source>
        <dbReference type="Proteomes" id="UP000308444"/>
    </source>
</evidence>